<protein>
    <submittedName>
        <fullName evidence="1">Uncharacterized protein</fullName>
    </submittedName>
</protein>
<comment type="caution">
    <text evidence="1">The sequence shown here is derived from an EMBL/GenBank/DDBJ whole genome shotgun (WGS) entry which is preliminary data.</text>
</comment>
<evidence type="ECO:0000313" key="1">
    <source>
        <dbReference type="EMBL" id="OZG59859.1"/>
    </source>
</evidence>
<sequence length="56" mass="6119">MAGAAATTLPFFPSEGRQLILDRLKFPPLVPFPREGGNLHSLLGTRHGVPPELEIR</sequence>
<accession>A0A261FL25</accession>
<organism evidence="1 2">
    <name type="scientific">Bifidobacterium myosotis</name>
    <dbReference type="NCBI Taxonomy" id="1630166"/>
    <lineage>
        <taxon>Bacteria</taxon>
        <taxon>Bacillati</taxon>
        <taxon>Actinomycetota</taxon>
        <taxon>Actinomycetes</taxon>
        <taxon>Bifidobacteriales</taxon>
        <taxon>Bifidobacteriaceae</taxon>
        <taxon>Bifidobacterium</taxon>
    </lineage>
</organism>
<reference evidence="1 2" key="1">
    <citation type="journal article" date="2017" name="BMC Genomics">
        <title>Comparative genomic and phylogenomic analyses of the Bifidobacteriaceae family.</title>
        <authorList>
            <person name="Lugli G.A."/>
            <person name="Milani C."/>
            <person name="Turroni F."/>
            <person name="Duranti S."/>
            <person name="Mancabelli L."/>
            <person name="Mangifesta M."/>
            <person name="Ferrario C."/>
            <person name="Modesto M."/>
            <person name="Mattarelli P."/>
            <person name="Jiri K."/>
            <person name="van Sinderen D."/>
            <person name="Ventura M."/>
        </authorList>
    </citation>
    <scope>NUCLEOTIDE SEQUENCE [LARGE SCALE GENOMIC DNA]</scope>
    <source>
        <strain evidence="1 2">DSM 100196</strain>
    </source>
</reference>
<gene>
    <name evidence="1" type="ORF">BMYO_1093</name>
</gene>
<proteinExistence type="predicted"/>
<dbReference type="Proteomes" id="UP000216871">
    <property type="component" value="Unassembled WGS sequence"/>
</dbReference>
<dbReference type="EMBL" id="MWWW01000011">
    <property type="protein sequence ID" value="OZG59859.1"/>
    <property type="molecule type" value="Genomic_DNA"/>
</dbReference>
<dbReference type="AlphaFoldDB" id="A0A261FL25"/>
<keyword evidence="2" id="KW-1185">Reference proteome</keyword>
<evidence type="ECO:0000313" key="2">
    <source>
        <dbReference type="Proteomes" id="UP000216871"/>
    </source>
</evidence>
<name>A0A261FL25_9BIFI</name>